<dbReference type="GO" id="GO:0042802">
    <property type="term" value="F:identical protein binding"/>
    <property type="evidence" value="ECO:0007669"/>
    <property type="project" value="UniProtKB-ARBA"/>
</dbReference>
<keyword evidence="12" id="KW-1133">Transmembrane helix</keyword>
<feature type="transmembrane region" description="Helical" evidence="12">
    <location>
        <begin position="33"/>
        <end position="50"/>
    </location>
</feature>
<dbReference type="Proteomes" id="UP000546464">
    <property type="component" value="Unassembled WGS sequence"/>
</dbReference>
<evidence type="ECO:0000256" key="12">
    <source>
        <dbReference type="SAM" id="Phobius"/>
    </source>
</evidence>
<dbReference type="GO" id="GO:0005886">
    <property type="term" value="C:plasma membrane"/>
    <property type="evidence" value="ECO:0007669"/>
    <property type="project" value="TreeGrafter"/>
</dbReference>
<dbReference type="InterPro" id="IPR050445">
    <property type="entry name" value="Bact_polysacc_biosynth/exp"/>
</dbReference>
<proteinExistence type="inferred from homology"/>
<dbReference type="GO" id="GO:0004715">
    <property type="term" value="F:non-membrane spanning protein tyrosine kinase activity"/>
    <property type="evidence" value="ECO:0007669"/>
    <property type="project" value="UniProtKB-EC"/>
</dbReference>
<dbReference type="EMBL" id="JACHVB010000020">
    <property type="protein sequence ID" value="MBC2594072.1"/>
    <property type="molecule type" value="Genomic_DNA"/>
</dbReference>
<keyword evidence="12" id="KW-0812">Transmembrane</keyword>
<keyword evidence="8" id="KW-0829">Tyrosine-protein kinase</keyword>
<keyword evidence="7" id="KW-0067">ATP-binding</keyword>
<evidence type="ECO:0000256" key="9">
    <source>
        <dbReference type="ARBA" id="ARBA00051245"/>
    </source>
</evidence>
<dbReference type="Gene3D" id="3.40.50.300">
    <property type="entry name" value="P-loop containing nucleotide triphosphate hydrolases"/>
    <property type="match status" value="1"/>
</dbReference>
<dbReference type="PANTHER" id="PTHR32309:SF13">
    <property type="entry name" value="FERRIC ENTEROBACTIN TRANSPORT PROTEIN FEPE"/>
    <property type="match status" value="1"/>
</dbReference>
<comment type="catalytic activity">
    <reaction evidence="9">
        <text>L-tyrosyl-[protein] + ATP = O-phospho-L-tyrosyl-[protein] + ADP + H(+)</text>
        <dbReference type="Rhea" id="RHEA:10596"/>
        <dbReference type="Rhea" id="RHEA-COMP:10136"/>
        <dbReference type="Rhea" id="RHEA-COMP:20101"/>
        <dbReference type="ChEBI" id="CHEBI:15378"/>
        <dbReference type="ChEBI" id="CHEBI:30616"/>
        <dbReference type="ChEBI" id="CHEBI:46858"/>
        <dbReference type="ChEBI" id="CHEBI:61978"/>
        <dbReference type="ChEBI" id="CHEBI:456216"/>
        <dbReference type="EC" id="2.7.10.2"/>
    </reaction>
</comment>
<evidence type="ECO:0000256" key="10">
    <source>
        <dbReference type="SAM" id="Coils"/>
    </source>
</evidence>
<dbReference type="InterPro" id="IPR025669">
    <property type="entry name" value="AAA_dom"/>
</dbReference>
<sequence length="758" mass="86422">MAEFGTQQSEGDFDWSEMLHSWFFKGRIAFQRMWWVFLLTVGLGVSFQAYKGWQQKPVYQSRAKMIVDGQIVLTDKSAAQYSEVYANFYGTQVQLMTSSLVRQKAADRVRALHPEYLPCQVTLNVTQSKDANIFNLSAWGAEQNYTQAYLDAVMEEYLNFKRDRRESKAKDTVYSLQENLLEYQRQIEELEQQKLDFQKKNNIIFVQEQGNTAGAQLASLKDQQAQLKTQLRLLEEIDLDRFVDQGLPPGDEQALVESVLTETDTEYGQARRNLERLRAEMDEFSIYMKPKHPKIIDLKREIERQENLLKIIRRQTLNQVVNKKKILAGELANLNVVIQESEQKALKYSTLNAEFDRIKSRLASYSARHDSYLKMMESLHQSENIHQEPVTILEPATTPTTIPVNMFKQVTSGGLVGLALGVGILFAFAMTDNRLTSVEDVTQRFHAPVLGIIPLQKQRQGEVTLLQPNDDRLMFAESCRNIRSSLLFMDRQGPRPQTILVTSSIPAEGKSTLSSNLAITLAFASSKTLIIDADLRRGKAHRAFGLNANVGLSELLNDTELKPEDVIQQTSYEGLDLIATGEYPERPGELLMSTRFDQIMDELKKRYDYIILDCPPVLATDDTPSLATKADAVLFIIRSTYTRTRQIKSAVDTLELRGTKIRGFVLNFVDNREPNHYYYKYYDYYSYRSYAPKAGNHEKDKKGHPKHAEKIPSGEEHKTPVSGKKETVVAELVDKSAPANPEQKPDDNTDTDKTDKTV</sequence>
<evidence type="ECO:0000256" key="2">
    <source>
        <dbReference type="ARBA" id="ARBA00008883"/>
    </source>
</evidence>
<evidence type="ECO:0000256" key="1">
    <source>
        <dbReference type="ARBA" id="ARBA00007316"/>
    </source>
</evidence>
<dbReference type="FunFam" id="3.40.50.300:FF:000527">
    <property type="entry name" value="Tyrosine-protein kinase etk"/>
    <property type="match status" value="1"/>
</dbReference>
<dbReference type="InterPro" id="IPR027417">
    <property type="entry name" value="P-loop_NTPase"/>
</dbReference>
<comment type="similarity">
    <text evidence="2">Belongs to the etk/wzc family.</text>
</comment>
<dbReference type="NCBIfam" id="TIGR01007">
    <property type="entry name" value="eps_fam"/>
    <property type="match status" value="1"/>
</dbReference>
<keyword evidence="6 14" id="KW-0418">Kinase</keyword>
<evidence type="ECO:0000256" key="7">
    <source>
        <dbReference type="ARBA" id="ARBA00022840"/>
    </source>
</evidence>
<feature type="region of interest" description="Disordered" evidence="11">
    <location>
        <begin position="695"/>
        <end position="758"/>
    </location>
</feature>
<organism evidence="14 15">
    <name type="scientific">Ruficoccus amylovorans</name>
    <dbReference type="NCBI Taxonomy" id="1804625"/>
    <lineage>
        <taxon>Bacteria</taxon>
        <taxon>Pseudomonadati</taxon>
        <taxon>Verrucomicrobiota</taxon>
        <taxon>Opitutia</taxon>
        <taxon>Puniceicoccales</taxon>
        <taxon>Cerasicoccaceae</taxon>
        <taxon>Ruficoccus</taxon>
    </lineage>
</organism>
<feature type="domain" description="AAA" evidence="13">
    <location>
        <begin position="509"/>
        <end position="644"/>
    </location>
</feature>
<dbReference type="EC" id="2.7.10.2" evidence="3"/>
<feature type="compositionally biased region" description="Basic and acidic residues" evidence="11">
    <location>
        <begin position="743"/>
        <end position="758"/>
    </location>
</feature>
<dbReference type="AlphaFoldDB" id="A0A842HCC8"/>
<evidence type="ECO:0000256" key="3">
    <source>
        <dbReference type="ARBA" id="ARBA00011903"/>
    </source>
</evidence>
<keyword evidence="12" id="KW-0472">Membrane</keyword>
<dbReference type="RefSeq" id="WP_185675054.1">
    <property type="nucleotide sequence ID" value="NZ_JACHVB010000020.1"/>
</dbReference>
<reference evidence="14 15" key="1">
    <citation type="submission" date="2020-07" db="EMBL/GenBank/DDBJ databases">
        <authorList>
            <person name="Feng X."/>
        </authorList>
    </citation>
    <scope>NUCLEOTIDE SEQUENCE [LARGE SCALE GENOMIC DNA]</scope>
    <source>
        <strain evidence="14 15">JCM31066</strain>
    </source>
</reference>
<evidence type="ECO:0000313" key="14">
    <source>
        <dbReference type="EMBL" id="MBC2594072.1"/>
    </source>
</evidence>
<dbReference type="Pfam" id="PF13614">
    <property type="entry name" value="AAA_31"/>
    <property type="match status" value="1"/>
</dbReference>
<accession>A0A842HCC8</accession>
<evidence type="ECO:0000256" key="6">
    <source>
        <dbReference type="ARBA" id="ARBA00022777"/>
    </source>
</evidence>
<dbReference type="CDD" id="cd05387">
    <property type="entry name" value="BY-kinase"/>
    <property type="match status" value="1"/>
</dbReference>
<feature type="compositionally biased region" description="Basic and acidic residues" evidence="11">
    <location>
        <begin position="695"/>
        <end position="734"/>
    </location>
</feature>
<keyword evidence="10" id="KW-0175">Coiled coil</keyword>
<dbReference type="InterPro" id="IPR005702">
    <property type="entry name" value="Wzc-like_C"/>
</dbReference>
<protein>
    <recommendedName>
        <fullName evidence="3">non-specific protein-tyrosine kinase</fullName>
        <ecNumber evidence="3">2.7.10.2</ecNumber>
    </recommendedName>
</protein>
<dbReference type="GO" id="GO:0005524">
    <property type="term" value="F:ATP binding"/>
    <property type="evidence" value="ECO:0007669"/>
    <property type="project" value="UniProtKB-KW"/>
</dbReference>
<evidence type="ECO:0000256" key="5">
    <source>
        <dbReference type="ARBA" id="ARBA00022741"/>
    </source>
</evidence>
<dbReference type="SUPFAM" id="SSF52540">
    <property type="entry name" value="P-loop containing nucleoside triphosphate hydrolases"/>
    <property type="match status" value="1"/>
</dbReference>
<keyword evidence="4 14" id="KW-0808">Transferase</keyword>
<gene>
    <name evidence="14" type="ORF">H5P28_07330</name>
</gene>
<evidence type="ECO:0000313" key="15">
    <source>
        <dbReference type="Proteomes" id="UP000546464"/>
    </source>
</evidence>
<comment type="similarity">
    <text evidence="1">Belongs to the CpsD/CapB family.</text>
</comment>
<evidence type="ECO:0000256" key="8">
    <source>
        <dbReference type="ARBA" id="ARBA00023137"/>
    </source>
</evidence>
<keyword evidence="5" id="KW-0547">Nucleotide-binding</keyword>
<dbReference type="PANTHER" id="PTHR32309">
    <property type="entry name" value="TYROSINE-PROTEIN KINASE"/>
    <property type="match status" value="1"/>
</dbReference>
<evidence type="ECO:0000256" key="4">
    <source>
        <dbReference type="ARBA" id="ARBA00022679"/>
    </source>
</evidence>
<evidence type="ECO:0000256" key="11">
    <source>
        <dbReference type="SAM" id="MobiDB-lite"/>
    </source>
</evidence>
<name>A0A842HCC8_9BACT</name>
<evidence type="ECO:0000259" key="13">
    <source>
        <dbReference type="Pfam" id="PF13614"/>
    </source>
</evidence>
<feature type="coiled-coil region" evidence="10">
    <location>
        <begin position="173"/>
        <end position="315"/>
    </location>
</feature>
<keyword evidence="15" id="KW-1185">Reference proteome</keyword>
<comment type="caution">
    <text evidence="14">The sequence shown here is derived from an EMBL/GenBank/DDBJ whole genome shotgun (WGS) entry which is preliminary data.</text>
</comment>